<evidence type="ECO:0000256" key="1">
    <source>
        <dbReference type="SAM" id="MobiDB-lite"/>
    </source>
</evidence>
<sequence>MDARPSNTVVTATFTDGSQMNLDAILDPTTGQYQVVCDLCAASITLTKNASETPFVQHRNSKKCRDAVKALQRRQELDAARAARQSMCPTPISSKSSTPMPTSLSSTSLPVHPTSYNVDPEPLQDPARTRTPHIPSTPLSTSSPTSTPPSQHQQLLHAQTRYLEFLPTDDIEELARRSDDFSERSESPSPNVSGHFGECKGSLVEWTPGSVWSTYPYHQHDARDWSWEPIGFENKSWIRLRSTRCAVFATRNDLSCDACRVISSSPRFQTFLTRAARARPNMAWEYLTQVQLHAHTVDLSSRLRKLTLKLSGIQHQNMNRKMSTMRRRINDHQRITILLSRNDIAGLRRLLTVVLRRGTSLQKVLNQLERAIAGIYSPRGHFSNRDLDVAFLAKALGGPRLLYALHKSHRFASLSTVQQNVKIPHLLSSVSIPSRKEINANITAFLHPDVKPPPPSPSSGILPGLEVMIDGVALEERCHFLAPQNCIVGICREHSHNVDPHVTSIEAVRAVEKALHGDASGKTSCCYGKDGTVVAIAPYARDDHYTPVPIVMSPSCKTEKGPELAAWLSTVLDCWKQHQYGQALHGPIWALASDGEASFRVAKFQLCMRESVNPTFDLGHQLQGMPGLNLLTGRDGVVGTCDPKHVIKRFATLLRNPLGIMVGDVNISVDDIYRHLQDLPGMDAEKARELLNPADKQNVPKAVNLIQDLLKLDRLPLPLLPAEAKRRCAITFVARIMSFFVLPFISIDMSLSDQIQSLSTYAHLIMAMYCKHGTAFMTSVLYADSQSIIKNIIFITARLQILSPLLLFYIMMEGTDRLEAVFSNCRTQDHSRNFDALQLVEKLSIGAIVEATFERNPELDRGHRRLSLKDAMGVDHVNPKSWIGDVCVGNVELAVQFTQGSKRANDILEEFFSGERRIDFEEFFSHPEHDLLRPEGQYIGVRVTVDDARTESEVFTETTSPILSAATSISLSTPSAATFTSLPIPIAASFTPPSTPIVMHRQNSDVEGEVVNEVEDGGVDLGDDANSEAAESGDYNDDIPEGMGIEDFLPDTVEDIEEGAVSEQVDKFLIMDGKKFLKASIVMPYLTSKRARKVTMRTLRAHGVTVKDLHKPNDWNSADLTSDDLCHVGDIVGVIVHNEETVCLAIFKILSFEREGVNGSKTRHTSIDIEELERSNSHLNVNAQILEMRHVAGGATESDSWEWTGQYIRFKARSEDDRLTHRQFVVSIPGHLVHPLGPTLVPQTQDPSESASAQTTKDSPTCKLTWKLSSEQLQEVLDYAWDSLSPESEDIINNFEQVVALTATSSLPYQNADGDESLVVVDIPAHLTVKKATPNTSIPCYLCNKSLLLPQMRNHIGEHIILAHRKIPEAGLNQMPRTIWKYNTMLHLAREHASEDGTMPEIPGQLLVDMFISTAEESAMGVEKEVTQKWRGDNQIPGSDVVEQLKRDRAESSVVQERHRKSARR</sequence>
<feature type="region of interest" description="Disordered" evidence="1">
    <location>
        <begin position="1237"/>
        <end position="1258"/>
    </location>
</feature>
<evidence type="ECO:0000313" key="3">
    <source>
        <dbReference type="Proteomes" id="UP000310158"/>
    </source>
</evidence>
<proteinExistence type="predicted"/>
<accession>A0A4S4LQ01</accession>
<gene>
    <name evidence="2" type="ORF">EW146_g6638</name>
</gene>
<feature type="region of interest" description="Disordered" evidence="1">
    <location>
        <begin position="1424"/>
        <end position="1465"/>
    </location>
</feature>
<keyword evidence="3" id="KW-1185">Reference proteome</keyword>
<reference evidence="2 3" key="1">
    <citation type="submission" date="2019-02" db="EMBL/GenBank/DDBJ databases">
        <title>Genome sequencing of the rare red list fungi Bondarzewia mesenterica.</title>
        <authorList>
            <person name="Buettner E."/>
            <person name="Kellner H."/>
        </authorList>
    </citation>
    <scope>NUCLEOTIDE SEQUENCE [LARGE SCALE GENOMIC DNA]</scope>
    <source>
        <strain evidence="2 3">DSM 108281</strain>
    </source>
</reference>
<feature type="region of interest" description="Disordered" evidence="1">
    <location>
        <begin position="1022"/>
        <end position="1041"/>
    </location>
</feature>
<dbReference type="OrthoDB" id="3048541at2759"/>
<organism evidence="2 3">
    <name type="scientific">Bondarzewia mesenterica</name>
    <dbReference type="NCBI Taxonomy" id="1095465"/>
    <lineage>
        <taxon>Eukaryota</taxon>
        <taxon>Fungi</taxon>
        <taxon>Dikarya</taxon>
        <taxon>Basidiomycota</taxon>
        <taxon>Agaricomycotina</taxon>
        <taxon>Agaricomycetes</taxon>
        <taxon>Russulales</taxon>
        <taxon>Bondarzewiaceae</taxon>
        <taxon>Bondarzewia</taxon>
    </lineage>
</organism>
<protein>
    <submittedName>
        <fullName evidence="2">Uncharacterized protein</fullName>
    </submittedName>
</protein>
<feature type="compositionally biased region" description="Low complexity" evidence="1">
    <location>
        <begin position="89"/>
        <end position="115"/>
    </location>
</feature>
<dbReference type="EMBL" id="SGPL01000341">
    <property type="protein sequence ID" value="THH13601.1"/>
    <property type="molecule type" value="Genomic_DNA"/>
</dbReference>
<feature type="compositionally biased region" description="Polar residues" evidence="1">
    <location>
        <begin position="1241"/>
        <end position="1258"/>
    </location>
</feature>
<feature type="region of interest" description="Disordered" evidence="1">
    <location>
        <begin position="77"/>
        <end position="155"/>
    </location>
</feature>
<feature type="compositionally biased region" description="Low complexity" evidence="1">
    <location>
        <begin position="132"/>
        <end position="150"/>
    </location>
</feature>
<comment type="caution">
    <text evidence="2">The sequence shown here is derived from an EMBL/GenBank/DDBJ whole genome shotgun (WGS) entry which is preliminary data.</text>
</comment>
<evidence type="ECO:0000313" key="2">
    <source>
        <dbReference type="EMBL" id="THH13601.1"/>
    </source>
</evidence>
<dbReference type="Proteomes" id="UP000310158">
    <property type="component" value="Unassembled WGS sequence"/>
</dbReference>
<name>A0A4S4LQ01_9AGAM</name>